<reference evidence="2 3" key="1">
    <citation type="submission" date="2019-09" db="EMBL/GenBank/DDBJ databases">
        <title>Draft genome sequencing and comparative genomics of hatchery-associated Vibrios.</title>
        <authorList>
            <person name="Kehlet-Delgado H."/>
            <person name="Mueller R.S."/>
        </authorList>
    </citation>
    <scope>NUCLEOTIDE SEQUENCE [LARGE SCALE GENOMIC DNA]</scope>
    <source>
        <strain evidence="2 3">081416A</strain>
    </source>
</reference>
<protein>
    <submittedName>
        <fullName evidence="2">Uncharacterized protein</fullName>
    </submittedName>
</protein>
<keyword evidence="1" id="KW-1133">Transmembrane helix</keyword>
<dbReference type="Proteomes" id="UP000532247">
    <property type="component" value="Unassembled WGS sequence"/>
</dbReference>
<dbReference type="RefSeq" id="WP_025768910.1">
    <property type="nucleotide sequence ID" value="NZ_CP082307.1"/>
</dbReference>
<dbReference type="AlphaFoldDB" id="A0A7Y4B8T0"/>
<keyword evidence="1" id="KW-0472">Membrane</keyword>
<proteinExistence type="predicted"/>
<keyword evidence="1" id="KW-0812">Transmembrane</keyword>
<evidence type="ECO:0000313" key="3">
    <source>
        <dbReference type="Proteomes" id="UP000532247"/>
    </source>
</evidence>
<name>A0A7Y4B8T0_VIBAL</name>
<sequence>MEYYKYIVDALSSTAAFIAILTVLISWYKNAQPALRIERVVVHKRQSHSDYIIVVRNRKSYPVTINSISCYKKLSYMVEKENGQPPEYREALSESDRVFSKNEVLEFAANGHTDIRIKGGVITEDISKLLFSAQTSHGYHRQVCKDILTVNMTGKTKVMGMEVMFNTESKLKAKVKYAWLSLCNMCARKS</sequence>
<evidence type="ECO:0000256" key="1">
    <source>
        <dbReference type="SAM" id="Phobius"/>
    </source>
</evidence>
<dbReference type="EMBL" id="VTYF01000079">
    <property type="protein sequence ID" value="NOI12366.1"/>
    <property type="molecule type" value="Genomic_DNA"/>
</dbReference>
<comment type="caution">
    <text evidence="2">The sequence shown here is derived from an EMBL/GenBank/DDBJ whole genome shotgun (WGS) entry which is preliminary data.</text>
</comment>
<gene>
    <name evidence="2" type="ORF">F0254_26785</name>
</gene>
<feature type="transmembrane region" description="Helical" evidence="1">
    <location>
        <begin position="6"/>
        <end position="28"/>
    </location>
</feature>
<accession>A0A7Y4B8T0</accession>
<evidence type="ECO:0000313" key="2">
    <source>
        <dbReference type="EMBL" id="NOI12366.1"/>
    </source>
</evidence>
<organism evidence="2 3">
    <name type="scientific">Vibrio alginolyticus</name>
    <dbReference type="NCBI Taxonomy" id="663"/>
    <lineage>
        <taxon>Bacteria</taxon>
        <taxon>Pseudomonadati</taxon>
        <taxon>Pseudomonadota</taxon>
        <taxon>Gammaproteobacteria</taxon>
        <taxon>Vibrionales</taxon>
        <taxon>Vibrionaceae</taxon>
        <taxon>Vibrio</taxon>
    </lineage>
</organism>